<evidence type="ECO:0000256" key="10">
    <source>
        <dbReference type="ARBA" id="ARBA00022989"/>
    </source>
</evidence>
<evidence type="ECO:0000256" key="8">
    <source>
        <dbReference type="ARBA" id="ARBA00022803"/>
    </source>
</evidence>
<feature type="transmembrane region" description="Helical" evidence="20">
    <location>
        <begin position="66"/>
        <end position="91"/>
    </location>
</feature>
<dbReference type="GO" id="GO:0005524">
    <property type="term" value="F:ATP binding"/>
    <property type="evidence" value="ECO:0007669"/>
    <property type="project" value="UniProtKB-KW"/>
</dbReference>
<dbReference type="GO" id="GO:0016020">
    <property type="term" value="C:membrane"/>
    <property type="evidence" value="ECO:0007669"/>
    <property type="project" value="UniProtKB-SubCell"/>
</dbReference>
<evidence type="ECO:0000313" key="22">
    <source>
        <dbReference type="EMBL" id="KAH3876811.1"/>
    </source>
</evidence>
<feature type="glycosylation site" description="N-linked (GlcNAc...) asparagine" evidence="18">
    <location>
        <position position="303"/>
    </location>
</feature>
<evidence type="ECO:0000256" key="14">
    <source>
        <dbReference type="ARBA" id="ARBA00048696"/>
    </source>
</evidence>
<dbReference type="GO" id="GO:0070733">
    <property type="term" value="F:AMPylase activity"/>
    <property type="evidence" value="ECO:0007669"/>
    <property type="project" value="UniProtKB-EC"/>
</dbReference>
<evidence type="ECO:0000256" key="9">
    <source>
        <dbReference type="ARBA" id="ARBA00022840"/>
    </source>
</evidence>
<organism evidence="22 23">
    <name type="scientific">Dreissena polymorpha</name>
    <name type="common">Zebra mussel</name>
    <name type="synonym">Mytilus polymorpha</name>
    <dbReference type="NCBI Taxonomy" id="45954"/>
    <lineage>
        <taxon>Eukaryota</taxon>
        <taxon>Metazoa</taxon>
        <taxon>Spiralia</taxon>
        <taxon>Lophotrochozoa</taxon>
        <taxon>Mollusca</taxon>
        <taxon>Bivalvia</taxon>
        <taxon>Autobranchia</taxon>
        <taxon>Heteroconchia</taxon>
        <taxon>Euheterodonta</taxon>
        <taxon>Imparidentia</taxon>
        <taxon>Neoheterodontei</taxon>
        <taxon>Myida</taxon>
        <taxon>Dreissenoidea</taxon>
        <taxon>Dreissenidae</taxon>
        <taxon>Dreissena</taxon>
    </lineage>
</organism>
<keyword evidence="3" id="KW-0808">Transferase</keyword>
<reference evidence="22" key="1">
    <citation type="journal article" date="2019" name="bioRxiv">
        <title>The Genome of the Zebra Mussel, Dreissena polymorpha: A Resource for Invasive Species Research.</title>
        <authorList>
            <person name="McCartney M.A."/>
            <person name="Auch B."/>
            <person name="Kono T."/>
            <person name="Mallez S."/>
            <person name="Zhang Y."/>
            <person name="Obille A."/>
            <person name="Becker A."/>
            <person name="Abrahante J.E."/>
            <person name="Garbe J."/>
            <person name="Badalamenti J.P."/>
            <person name="Herman A."/>
            <person name="Mangelson H."/>
            <person name="Liachko I."/>
            <person name="Sullivan S."/>
            <person name="Sone E.D."/>
            <person name="Koren S."/>
            <person name="Silverstein K.A.T."/>
            <person name="Beckman K.B."/>
            <person name="Gohl D.M."/>
        </authorList>
    </citation>
    <scope>NUCLEOTIDE SEQUENCE</scope>
    <source>
        <strain evidence="22">Duluth1</strain>
        <tissue evidence="22">Whole animal</tissue>
    </source>
</reference>
<dbReference type="SUPFAM" id="SSF140931">
    <property type="entry name" value="Fic-like"/>
    <property type="match status" value="1"/>
</dbReference>
<feature type="repeat" description="TPR" evidence="19">
    <location>
        <begin position="133"/>
        <end position="166"/>
    </location>
</feature>
<dbReference type="InterPro" id="IPR019734">
    <property type="entry name" value="TPR_rpt"/>
</dbReference>
<keyword evidence="6" id="KW-0677">Repeat</keyword>
<dbReference type="PROSITE" id="PS50005">
    <property type="entry name" value="TPR"/>
    <property type="match status" value="1"/>
</dbReference>
<evidence type="ECO:0000256" key="11">
    <source>
        <dbReference type="ARBA" id="ARBA00023136"/>
    </source>
</evidence>
<keyword evidence="8 19" id="KW-0802">TPR repeat</keyword>
<dbReference type="Proteomes" id="UP000828390">
    <property type="component" value="Unassembled WGS sequence"/>
</dbReference>
<dbReference type="InterPro" id="IPR036597">
    <property type="entry name" value="Fido-like_dom_sf"/>
</dbReference>
<name>A0A9D4RPP5_DREPO</name>
<evidence type="ECO:0000256" key="4">
    <source>
        <dbReference type="ARBA" id="ARBA00022692"/>
    </source>
</evidence>
<gene>
    <name evidence="22" type="ORF">DPMN_000661</name>
</gene>
<evidence type="ECO:0000256" key="3">
    <source>
        <dbReference type="ARBA" id="ARBA00022679"/>
    </source>
</evidence>
<evidence type="ECO:0000256" key="15">
    <source>
        <dbReference type="PIRSR" id="PIRSR640198-1"/>
    </source>
</evidence>
<reference evidence="22" key="2">
    <citation type="submission" date="2020-11" db="EMBL/GenBank/DDBJ databases">
        <authorList>
            <person name="McCartney M.A."/>
            <person name="Auch B."/>
            <person name="Kono T."/>
            <person name="Mallez S."/>
            <person name="Becker A."/>
            <person name="Gohl D.M."/>
            <person name="Silverstein K.A.T."/>
            <person name="Koren S."/>
            <person name="Bechman K.B."/>
            <person name="Herman A."/>
            <person name="Abrahante J.E."/>
            <person name="Garbe J."/>
        </authorList>
    </citation>
    <scope>NUCLEOTIDE SEQUENCE</scope>
    <source>
        <strain evidence="22">Duluth1</strain>
        <tissue evidence="22">Whole animal</tissue>
    </source>
</reference>
<keyword evidence="7 16" id="KW-0547">Nucleotide-binding</keyword>
<comment type="subcellular location">
    <subcellularLocation>
        <location evidence="1">Membrane</location>
        <topology evidence="1">Single-pass membrane protein</topology>
    </subcellularLocation>
</comment>
<keyword evidence="5" id="KW-0548">Nucleotidyltransferase</keyword>
<dbReference type="PROSITE" id="PS51459">
    <property type="entry name" value="FIDO"/>
    <property type="match status" value="1"/>
</dbReference>
<feature type="domain" description="Fido" evidence="21">
    <location>
        <begin position="313"/>
        <end position="448"/>
    </location>
</feature>
<evidence type="ECO:0000256" key="1">
    <source>
        <dbReference type="ARBA" id="ARBA00004167"/>
    </source>
</evidence>
<dbReference type="Pfam" id="PF02661">
    <property type="entry name" value="Fic"/>
    <property type="match status" value="1"/>
</dbReference>
<keyword evidence="23" id="KW-1185">Reference proteome</keyword>
<feature type="binding site" evidence="16">
    <location>
        <position position="435"/>
    </location>
    <ligand>
        <name>ATP</name>
        <dbReference type="ChEBI" id="CHEBI:30616"/>
    </ligand>
</feature>
<dbReference type="PANTHER" id="PTHR13504:SF34">
    <property type="entry name" value="PROTEIN ADENYLYLTRANSFERASE FICD"/>
    <property type="match status" value="1"/>
</dbReference>
<keyword evidence="11 20" id="KW-0472">Membrane</keyword>
<comment type="catalytic activity">
    <reaction evidence="14">
        <text>L-tyrosyl-[protein] + ATP = O-(5'-adenylyl)-L-tyrosyl-[protein] + diphosphate</text>
        <dbReference type="Rhea" id="RHEA:54288"/>
        <dbReference type="Rhea" id="RHEA-COMP:10136"/>
        <dbReference type="Rhea" id="RHEA-COMP:13846"/>
        <dbReference type="ChEBI" id="CHEBI:30616"/>
        <dbReference type="ChEBI" id="CHEBI:33019"/>
        <dbReference type="ChEBI" id="CHEBI:46858"/>
        <dbReference type="ChEBI" id="CHEBI:83624"/>
        <dbReference type="EC" id="2.7.7.108"/>
    </reaction>
</comment>
<comment type="similarity">
    <text evidence="2">Belongs to the fic family.</text>
</comment>
<feature type="site" description="Important for autoinhibition of adenylyltransferase activity" evidence="17">
    <location>
        <position position="262"/>
    </location>
</feature>
<accession>A0A9D4RPP5</accession>
<dbReference type="InterPro" id="IPR040198">
    <property type="entry name" value="Fido_containing"/>
</dbReference>
<evidence type="ECO:0000256" key="17">
    <source>
        <dbReference type="PIRSR" id="PIRSR640198-3"/>
    </source>
</evidence>
<evidence type="ECO:0000256" key="7">
    <source>
        <dbReference type="ARBA" id="ARBA00022741"/>
    </source>
</evidence>
<comment type="caution">
    <text evidence="22">The sequence shown here is derived from an EMBL/GenBank/DDBJ whole genome shotgun (WGS) entry which is preliminary data.</text>
</comment>
<proteinExistence type="inferred from homology"/>
<dbReference type="SUPFAM" id="SSF48452">
    <property type="entry name" value="TPR-like"/>
    <property type="match status" value="1"/>
</dbReference>
<evidence type="ECO:0000256" key="5">
    <source>
        <dbReference type="ARBA" id="ARBA00022695"/>
    </source>
</evidence>
<dbReference type="Gene3D" id="1.25.40.10">
    <property type="entry name" value="Tetratricopeptide repeat domain"/>
    <property type="match status" value="1"/>
</dbReference>
<dbReference type="EC" id="2.7.7.108" evidence="12"/>
<sequence length="493" mass="55623">MGVAILELLPRSIAQSNYDKYSDLDIEMLSNMSAWKYQQFSSVNLFKDSDHLFWTINTNKMNLVKFFLLVMISGMSVAYLMYFMPALFSIFQGNKQITSSVLTTGGQTSTGTSIVKRSRQQNIPINTDLQKEAVAAMNLALDMEAQGKHEKAMKLFKHAINLDPSHADILTAYGEFLEFHEKDVAQAEQLYSKALLLCPTHTKALTNRKRVLPVVQEIDQKMYNVIDKKLSLLYKVPSSHPALRRQIKEAYYQHIYHTNAIEGNTLSLAQTRSIVETGIAIGGKSLIEQQEVLGLDAALSYINSSLAGRIGSITLNDLLQIHRRVLGFVDPIEGGRFRLTQVYVADFVPPPPEEVPGLMTEFVTWLNSEEATGLHPVEYAAIAHYKLVVIHPFYDGNGRTSRLLMNLILMQAGFPPVTIKVQDRAKYYETLDEGNHGDLRSFIRFIADCTDRTLDEFLLATLENAKTILPQISSWKKPNKTDSERVIYAEHEP</sequence>
<keyword evidence="4 20" id="KW-0812">Transmembrane</keyword>
<evidence type="ECO:0000256" key="19">
    <source>
        <dbReference type="PROSITE-ProRule" id="PRU00339"/>
    </source>
</evidence>
<evidence type="ECO:0000256" key="6">
    <source>
        <dbReference type="ARBA" id="ARBA00022737"/>
    </source>
</evidence>
<keyword evidence="10 20" id="KW-1133">Transmembrane helix</keyword>
<feature type="binding site" evidence="16">
    <location>
        <begin position="427"/>
        <end position="428"/>
    </location>
    <ligand>
        <name>ATP</name>
        <dbReference type="ChEBI" id="CHEBI:30616"/>
    </ligand>
</feature>
<comment type="catalytic activity">
    <reaction evidence="13">
        <text>L-threonyl-[protein] + ATP = 3-O-(5'-adenylyl)-L-threonyl-[protein] + diphosphate</text>
        <dbReference type="Rhea" id="RHEA:54292"/>
        <dbReference type="Rhea" id="RHEA-COMP:11060"/>
        <dbReference type="Rhea" id="RHEA-COMP:13847"/>
        <dbReference type="ChEBI" id="CHEBI:30013"/>
        <dbReference type="ChEBI" id="CHEBI:30616"/>
        <dbReference type="ChEBI" id="CHEBI:33019"/>
        <dbReference type="ChEBI" id="CHEBI:138113"/>
        <dbReference type="EC" id="2.7.7.108"/>
    </reaction>
</comment>
<dbReference type="Gene3D" id="1.10.3290.10">
    <property type="entry name" value="Fido-like domain"/>
    <property type="match status" value="1"/>
</dbReference>
<dbReference type="InterPro" id="IPR011990">
    <property type="entry name" value="TPR-like_helical_dom_sf"/>
</dbReference>
<dbReference type="PANTHER" id="PTHR13504">
    <property type="entry name" value="FIDO DOMAIN-CONTAINING PROTEIN DDB_G0283145"/>
    <property type="match status" value="1"/>
</dbReference>
<dbReference type="InterPro" id="IPR003812">
    <property type="entry name" value="Fido"/>
</dbReference>
<dbReference type="AlphaFoldDB" id="A0A9D4RPP5"/>
<evidence type="ECO:0000256" key="16">
    <source>
        <dbReference type="PIRSR" id="PIRSR640198-2"/>
    </source>
</evidence>
<feature type="binding site" evidence="16">
    <location>
        <begin position="395"/>
        <end position="402"/>
    </location>
    <ligand>
        <name>ATP</name>
        <dbReference type="ChEBI" id="CHEBI:30616"/>
    </ligand>
</feature>
<evidence type="ECO:0000256" key="18">
    <source>
        <dbReference type="PIRSR" id="PIRSR640198-4"/>
    </source>
</evidence>
<protein>
    <recommendedName>
        <fullName evidence="12">protein adenylyltransferase</fullName>
        <ecNumber evidence="12">2.7.7.108</ecNumber>
    </recommendedName>
</protein>
<dbReference type="EMBL" id="JAIWYP010000001">
    <property type="protein sequence ID" value="KAH3876811.1"/>
    <property type="molecule type" value="Genomic_DNA"/>
</dbReference>
<evidence type="ECO:0000256" key="2">
    <source>
        <dbReference type="ARBA" id="ARBA00009742"/>
    </source>
</evidence>
<evidence type="ECO:0000313" key="23">
    <source>
        <dbReference type="Proteomes" id="UP000828390"/>
    </source>
</evidence>
<evidence type="ECO:0000259" key="21">
    <source>
        <dbReference type="PROSITE" id="PS51459"/>
    </source>
</evidence>
<evidence type="ECO:0000256" key="13">
    <source>
        <dbReference type="ARBA" id="ARBA00047939"/>
    </source>
</evidence>
<evidence type="ECO:0000256" key="20">
    <source>
        <dbReference type="SAM" id="Phobius"/>
    </source>
</evidence>
<feature type="active site" evidence="15">
    <location>
        <position position="391"/>
    </location>
</feature>
<keyword evidence="9 16" id="KW-0067">ATP-binding</keyword>
<evidence type="ECO:0000256" key="12">
    <source>
        <dbReference type="ARBA" id="ARBA00034531"/>
    </source>
</evidence>